<evidence type="ECO:0000313" key="2">
    <source>
        <dbReference type="Proteomes" id="UP000095552"/>
    </source>
</evidence>
<gene>
    <name evidence="1" type="ORF">BFP71_02475</name>
</gene>
<dbReference type="STRING" id="1563681.BFP71_02475"/>
<dbReference type="AlphaFoldDB" id="A0A1E5T5D1"/>
<accession>A0A1E5T5D1</accession>
<evidence type="ECO:0008006" key="3">
    <source>
        <dbReference type="Google" id="ProtNLM"/>
    </source>
</evidence>
<protein>
    <recommendedName>
        <fullName evidence="3">6-bladed beta-propeller</fullName>
    </recommendedName>
</protein>
<evidence type="ECO:0000313" key="1">
    <source>
        <dbReference type="EMBL" id="OEK06556.1"/>
    </source>
</evidence>
<organism evidence="1 2">
    <name type="scientific">Roseivirga misakiensis</name>
    <dbReference type="NCBI Taxonomy" id="1563681"/>
    <lineage>
        <taxon>Bacteria</taxon>
        <taxon>Pseudomonadati</taxon>
        <taxon>Bacteroidota</taxon>
        <taxon>Cytophagia</taxon>
        <taxon>Cytophagales</taxon>
        <taxon>Roseivirgaceae</taxon>
        <taxon>Roseivirga</taxon>
    </lineage>
</organism>
<sequence>MRKIYVLLGFQFLFNSFLMSYQKPKEFTIKNDVNRNLNLSEIATSLEMIILDSPAKGKIEDISEFILTSEFIFTLTRLRIESKDFTRVLQFNKKGGFIQQVGEDFKGGRNLVHNPTKEAIGISDGKEVVFYNYDGLRTGVAKAFAVRQVYFNDLFWGVSSIYSSNQWQYTLKKSDVNGVKFEEIFKFSDPDRNIIGPQVSLSIRKGRLYFWEMYKKSFYEVRGNEVIEKFKLSSSPKIGFHSNAQIKGDWIVVSGINQIRRKQFLKLINIKSEVQYSVPYHAREASGILDDISGAGFLNVFPSGPVYGEVANKLFFVEKKKDVPSLSDSQYPEDSLVIFIATLK</sequence>
<dbReference type="Proteomes" id="UP000095552">
    <property type="component" value="Unassembled WGS sequence"/>
</dbReference>
<reference evidence="1 2" key="1">
    <citation type="submission" date="2016-08" db="EMBL/GenBank/DDBJ databases">
        <title>Draft genome of Fabibacter sp. strain SK-8.</title>
        <authorList>
            <person name="Wong S.-K."/>
            <person name="Hamasaki K."/>
            <person name="Yoshizawa S."/>
        </authorList>
    </citation>
    <scope>NUCLEOTIDE SEQUENCE [LARGE SCALE GENOMIC DNA]</scope>
    <source>
        <strain evidence="1 2">SK-8</strain>
    </source>
</reference>
<name>A0A1E5T5D1_9BACT</name>
<dbReference type="EMBL" id="MDGQ01000003">
    <property type="protein sequence ID" value="OEK06556.1"/>
    <property type="molecule type" value="Genomic_DNA"/>
</dbReference>
<comment type="caution">
    <text evidence="1">The sequence shown here is derived from an EMBL/GenBank/DDBJ whole genome shotgun (WGS) entry which is preliminary data.</text>
</comment>
<keyword evidence="2" id="KW-1185">Reference proteome</keyword>
<proteinExistence type="predicted"/>